<gene>
    <name evidence="1" type="ORF">LCGC14_0620730</name>
</gene>
<protein>
    <submittedName>
        <fullName evidence="1">Uncharacterized protein</fullName>
    </submittedName>
</protein>
<accession>A0A0F9R9U9</accession>
<proteinExistence type="predicted"/>
<comment type="caution">
    <text evidence="1">The sequence shown here is derived from an EMBL/GenBank/DDBJ whole genome shotgun (WGS) entry which is preliminary data.</text>
</comment>
<organism evidence="1">
    <name type="scientific">marine sediment metagenome</name>
    <dbReference type="NCBI Taxonomy" id="412755"/>
    <lineage>
        <taxon>unclassified sequences</taxon>
        <taxon>metagenomes</taxon>
        <taxon>ecological metagenomes</taxon>
    </lineage>
</organism>
<dbReference type="AlphaFoldDB" id="A0A0F9R9U9"/>
<dbReference type="EMBL" id="LAZR01001055">
    <property type="protein sequence ID" value="KKN51619.1"/>
    <property type="molecule type" value="Genomic_DNA"/>
</dbReference>
<name>A0A0F9R9U9_9ZZZZ</name>
<evidence type="ECO:0000313" key="1">
    <source>
        <dbReference type="EMBL" id="KKN51619.1"/>
    </source>
</evidence>
<sequence>MKRKEKLKCPVCTKKFIPRTFYPEEAMFSTSDGKKLSGFNGYINSSGVKPVEVILSSWITYCPYCNYMLKFVKEIVKKERIQSQSVLIKDITKKYNNYYFGFPFEDYSQYLSSVTVEIKSKIETSLIDLDLTTFENIYEIKDTFKLLIKFYANLEKYCNSQLHEETDRNLAHKIKLLKLPKDLEQILLELNEIRNKSINSDYELSEEDKTKVKGAINGFIFSLIEKHLKPIIDGKKLKTKYQYLDIRDLIAEIKIYLKNYFSIKFKTGRTADNEIISFLEQIMIN</sequence>
<reference evidence="1" key="1">
    <citation type="journal article" date="2015" name="Nature">
        <title>Complex archaea that bridge the gap between prokaryotes and eukaryotes.</title>
        <authorList>
            <person name="Spang A."/>
            <person name="Saw J.H."/>
            <person name="Jorgensen S.L."/>
            <person name="Zaremba-Niedzwiedzka K."/>
            <person name="Martijn J."/>
            <person name="Lind A.E."/>
            <person name="van Eijk R."/>
            <person name="Schleper C."/>
            <person name="Guy L."/>
            <person name="Ettema T.J."/>
        </authorList>
    </citation>
    <scope>NUCLEOTIDE SEQUENCE</scope>
</reference>